<evidence type="ECO:0000313" key="2">
    <source>
        <dbReference type="EMBL" id="KAL0201556.1"/>
    </source>
</evidence>
<protein>
    <recommendedName>
        <fullName evidence="1">Fibronectin type-III domain-containing protein</fullName>
    </recommendedName>
</protein>
<dbReference type="Pfam" id="PF00041">
    <property type="entry name" value="fn3"/>
    <property type="match status" value="1"/>
</dbReference>
<dbReference type="Gene3D" id="2.60.40.10">
    <property type="entry name" value="Immunoglobulins"/>
    <property type="match status" value="1"/>
</dbReference>
<dbReference type="InterPro" id="IPR013783">
    <property type="entry name" value="Ig-like_fold"/>
</dbReference>
<organism evidence="2 3">
    <name type="scientific">Cirrhinus mrigala</name>
    <name type="common">Mrigala</name>
    <dbReference type="NCBI Taxonomy" id="683832"/>
    <lineage>
        <taxon>Eukaryota</taxon>
        <taxon>Metazoa</taxon>
        <taxon>Chordata</taxon>
        <taxon>Craniata</taxon>
        <taxon>Vertebrata</taxon>
        <taxon>Euteleostomi</taxon>
        <taxon>Actinopterygii</taxon>
        <taxon>Neopterygii</taxon>
        <taxon>Teleostei</taxon>
        <taxon>Ostariophysi</taxon>
        <taxon>Cypriniformes</taxon>
        <taxon>Cyprinidae</taxon>
        <taxon>Labeoninae</taxon>
        <taxon>Labeonini</taxon>
        <taxon>Cirrhinus</taxon>
    </lineage>
</organism>
<feature type="domain" description="Fibronectin type-III" evidence="1">
    <location>
        <begin position="3"/>
        <end position="87"/>
    </location>
</feature>
<name>A0ABD0RU46_CIRMR</name>
<sequence>PCVPTQVNVSLSCGSDTASVSWTASSGLVSYYTVTAVDDNGHTLTCNSSSTSCNINGLVCGQAYNVSVTAMSVDCTGQRSEVRRINT</sequence>
<dbReference type="CDD" id="cd00063">
    <property type="entry name" value="FN3"/>
    <property type="match status" value="1"/>
</dbReference>
<dbReference type="AlphaFoldDB" id="A0ABD0RU46"/>
<gene>
    <name evidence="2" type="ORF">M9458_004743</name>
</gene>
<feature type="non-terminal residue" evidence="2">
    <location>
        <position position="87"/>
    </location>
</feature>
<evidence type="ECO:0000313" key="3">
    <source>
        <dbReference type="Proteomes" id="UP001529510"/>
    </source>
</evidence>
<dbReference type="InterPro" id="IPR003961">
    <property type="entry name" value="FN3_dom"/>
</dbReference>
<dbReference type="PROSITE" id="PS50853">
    <property type="entry name" value="FN3"/>
    <property type="match status" value="1"/>
</dbReference>
<dbReference type="SUPFAM" id="SSF49265">
    <property type="entry name" value="Fibronectin type III"/>
    <property type="match status" value="1"/>
</dbReference>
<dbReference type="Proteomes" id="UP001529510">
    <property type="component" value="Unassembled WGS sequence"/>
</dbReference>
<dbReference type="PANTHER" id="PTHR47135:SF4">
    <property type="match status" value="1"/>
</dbReference>
<accession>A0ABD0RU46</accession>
<reference evidence="2 3" key="1">
    <citation type="submission" date="2024-05" db="EMBL/GenBank/DDBJ databases">
        <title>Genome sequencing and assembly of Indian major carp, Cirrhinus mrigala (Hamilton, 1822).</title>
        <authorList>
            <person name="Mohindra V."/>
            <person name="Chowdhury L.M."/>
            <person name="Lal K."/>
            <person name="Jena J.K."/>
        </authorList>
    </citation>
    <scope>NUCLEOTIDE SEQUENCE [LARGE SCALE GENOMIC DNA]</scope>
    <source>
        <strain evidence="2">CM1030</strain>
        <tissue evidence="2">Blood</tissue>
    </source>
</reference>
<dbReference type="InterPro" id="IPR036116">
    <property type="entry name" value="FN3_sf"/>
</dbReference>
<dbReference type="PANTHER" id="PTHR47135">
    <property type="entry name" value="FIBRONECTIN TYPE III DOMAIN-CONTAINING PROTEIN 7"/>
    <property type="match status" value="1"/>
</dbReference>
<feature type="non-terminal residue" evidence="2">
    <location>
        <position position="1"/>
    </location>
</feature>
<keyword evidence="3" id="KW-1185">Reference proteome</keyword>
<dbReference type="EMBL" id="JAMKFB020000002">
    <property type="protein sequence ID" value="KAL0201556.1"/>
    <property type="molecule type" value="Genomic_DNA"/>
</dbReference>
<comment type="caution">
    <text evidence="2">The sequence shown here is derived from an EMBL/GenBank/DDBJ whole genome shotgun (WGS) entry which is preliminary data.</text>
</comment>
<proteinExistence type="predicted"/>
<evidence type="ECO:0000259" key="1">
    <source>
        <dbReference type="PROSITE" id="PS50853"/>
    </source>
</evidence>